<dbReference type="EMBL" id="CM001220">
    <property type="protein sequence ID" value="KEH29851.1"/>
    <property type="molecule type" value="Genomic_DNA"/>
</dbReference>
<protein>
    <submittedName>
        <fullName evidence="3">RNA recognition motif</fullName>
    </submittedName>
</protein>
<dbReference type="GO" id="GO:0016607">
    <property type="term" value="C:nuclear speck"/>
    <property type="evidence" value="ECO:0000318"/>
    <property type="project" value="GO_Central"/>
</dbReference>
<gene>
    <name evidence="3" type="ordered locus">MTR_4g052920</name>
</gene>
<dbReference type="PROSITE" id="PS50102">
    <property type="entry name" value="RRM"/>
    <property type="match status" value="1"/>
</dbReference>
<dbReference type="GO" id="GO:0003729">
    <property type="term" value="F:mRNA binding"/>
    <property type="evidence" value="ECO:0000318"/>
    <property type="project" value="GO_Central"/>
</dbReference>
<dbReference type="Pfam" id="PF00076">
    <property type="entry name" value="RRM_1"/>
    <property type="match status" value="1"/>
</dbReference>
<evidence type="ECO:0000256" key="1">
    <source>
        <dbReference type="PROSITE-ProRule" id="PRU00176"/>
    </source>
</evidence>
<accession>A0A072UKF6</accession>
<reference evidence="4" key="3">
    <citation type="submission" date="2015-04" db="UniProtKB">
        <authorList>
            <consortium name="EnsemblPlants"/>
        </authorList>
    </citation>
    <scope>IDENTIFICATION</scope>
    <source>
        <strain evidence="4">cv. Jemalong A17</strain>
    </source>
</reference>
<name>A0A072UKF6_MEDTR</name>
<feature type="domain" description="RRM" evidence="2">
    <location>
        <begin position="22"/>
        <end position="114"/>
    </location>
</feature>
<evidence type="ECO:0000313" key="4">
    <source>
        <dbReference type="EnsemblPlants" id="KEH29851"/>
    </source>
</evidence>
<keyword evidence="1" id="KW-0694">RNA-binding</keyword>
<dbReference type="SUPFAM" id="SSF54928">
    <property type="entry name" value="RNA-binding domain, RBD"/>
    <property type="match status" value="1"/>
</dbReference>
<dbReference type="HOGENOM" id="CLU_1430007_0_0_1"/>
<reference evidence="3 5" key="1">
    <citation type="journal article" date="2011" name="Nature">
        <title>The Medicago genome provides insight into the evolution of rhizobial symbioses.</title>
        <authorList>
            <person name="Young N.D."/>
            <person name="Debelle F."/>
            <person name="Oldroyd G.E."/>
            <person name="Geurts R."/>
            <person name="Cannon S.B."/>
            <person name="Udvardi M.K."/>
            <person name="Benedito V.A."/>
            <person name="Mayer K.F."/>
            <person name="Gouzy J."/>
            <person name="Schoof H."/>
            <person name="Van de Peer Y."/>
            <person name="Proost S."/>
            <person name="Cook D.R."/>
            <person name="Meyers B.C."/>
            <person name="Spannagl M."/>
            <person name="Cheung F."/>
            <person name="De Mita S."/>
            <person name="Krishnakumar V."/>
            <person name="Gundlach H."/>
            <person name="Zhou S."/>
            <person name="Mudge J."/>
            <person name="Bharti A.K."/>
            <person name="Murray J.D."/>
            <person name="Naoumkina M.A."/>
            <person name="Rosen B."/>
            <person name="Silverstein K.A."/>
            <person name="Tang H."/>
            <person name="Rombauts S."/>
            <person name="Zhao P.X."/>
            <person name="Zhou P."/>
            <person name="Barbe V."/>
            <person name="Bardou P."/>
            <person name="Bechner M."/>
            <person name="Bellec A."/>
            <person name="Berger A."/>
            <person name="Berges H."/>
            <person name="Bidwell S."/>
            <person name="Bisseling T."/>
            <person name="Choisne N."/>
            <person name="Couloux A."/>
            <person name="Denny R."/>
            <person name="Deshpande S."/>
            <person name="Dai X."/>
            <person name="Doyle J.J."/>
            <person name="Dudez A.M."/>
            <person name="Farmer A.D."/>
            <person name="Fouteau S."/>
            <person name="Franken C."/>
            <person name="Gibelin C."/>
            <person name="Gish J."/>
            <person name="Goldstein S."/>
            <person name="Gonzalez A.J."/>
            <person name="Green P.J."/>
            <person name="Hallab A."/>
            <person name="Hartog M."/>
            <person name="Hua A."/>
            <person name="Humphray S.J."/>
            <person name="Jeong D.H."/>
            <person name="Jing Y."/>
            <person name="Jocker A."/>
            <person name="Kenton S.M."/>
            <person name="Kim D.J."/>
            <person name="Klee K."/>
            <person name="Lai H."/>
            <person name="Lang C."/>
            <person name="Lin S."/>
            <person name="Macmil S.L."/>
            <person name="Magdelenat G."/>
            <person name="Matthews L."/>
            <person name="McCorrison J."/>
            <person name="Monaghan E.L."/>
            <person name="Mun J.H."/>
            <person name="Najar F.Z."/>
            <person name="Nicholson C."/>
            <person name="Noirot C."/>
            <person name="O'Bleness M."/>
            <person name="Paule C.R."/>
            <person name="Poulain J."/>
            <person name="Prion F."/>
            <person name="Qin B."/>
            <person name="Qu C."/>
            <person name="Retzel E.F."/>
            <person name="Riddle C."/>
            <person name="Sallet E."/>
            <person name="Samain S."/>
            <person name="Samson N."/>
            <person name="Sanders I."/>
            <person name="Saurat O."/>
            <person name="Scarpelli C."/>
            <person name="Schiex T."/>
            <person name="Segurens B."/>
            <person name="Severin A.J."/>
            <person name="Sherrier D.J."/>
            <person name="Shi R."/>
            <person name="Sims S."/>
            <person name="Singer S.R."/>
            <person name="Sinharoy S."/>
            <person name="Sterck L."/>
            <person name="Viollet A."/>
            <person name="Wang B.B."/>
            <person name="Wang K."/>
            <person name="Wang M."/>
            <person name="Wang X."/>
            <person name="Warfsmann J."/>
            <person name="Weissenbach J."/>
            <person name="White D.D."/>
            <person name="White J.D."/>
            <person name="Wiley G.B."/>
            <person name="Wincker P."/>
            <person name="Xing Y."/>
            <person name="Yang L."/>
            <person name="Yao Z."/>
            <person name="Ying F."/>
            <person name="Zhai J."/>
            <person name="Zhou L."/>
            <person name="Zuber A."/>
            <person name="Denarie J."/>
            <person name="Dixon R.A."/>
            <person name="May G.D."/>
            <person name="Schwartz D.C."/>
            <person name="Rogers J."/>
            <person name="Quetier F."/>
            <person name="Town C.D."/>
            <person name="Roe B.A."/>
        </authorList>
    </citation>
    <scope>NUCLEOTIDE SEQUENCE [LARGE SCALE GENOMIC DNA]</scope>
    <source>
        <strain evidence="3">A17</strain>
        <strain evidence="4 5">cv. Jemalong A17</strain>
    </source>
</reference>
<reference evidence="3 5" key="2">
    <citation type="journal article" date="2014" name="BMC Genomics">
        <title>An improved genome release (version Mt4.0) for the model legume Medicago truncatula.</title>
        <authorList>
            <person name="Tang H."/>
            <person name="Krishnakumar V."/>
            <person name="Bidwell S."/>
            <person name="Rosen B."/>
            <person name="Chan A."/>
            <person name="Zhou S."/>
            <person name="Gentzbittel L."/>
            <person name="Childs K.L."/>
            <person name="Yandell M."/>
            <person name="Gundlach H."/>
            <person name="Mayer K.F."/>
            <person name="Schwartz D.C."/>
            <person name="Town C.D."/>
        </authorList>
    </citation>
    <scope>GENOME REANNOTATION</scope>
    <source>
        <strain evidence="3">A17</strain>
        <strain evidence="4 5">cv. Jemalong A17</strain>
    </source>
</reference>
<dbReference type="GO" id="GO:0000381">
    <property type="term" value="P:regulation of alternative mRNA splicing, via spliceosome"/>
    <property type="evidence" value="ECO:0000318"/>
    <property type="project" value="GO_Central"/>
</dbReference>
<evidence type="ECO:0000313" key="5">
    <source>
        <dbReference type="Proteomes" id="UP000002051"/>
    </source>
</evidence>
<proteinExistence type="predicted"/>
<sequence length="190" mass="21388">MGEWEFIVCGETETLESNSTVVTYYFTNIPENIVHEDLRQSFLTIGVLLNVFLSKRMNELGKRFGFVRFQHVRDKAKVMKAHNKRNGDSAKDTIASCFGEKHGAKNITTNTRSNFGGNMVTWRSFVDIIVGAEAFKSRWSVCGHDGSWITRFTYFENGGNALLAELCAIQLGIELVMISTLQTSFVKVTV</sequence>
<dbReference type="AlphaFoldDB" id="A0A072UKF6"/>
<dbReference type="InterPro" id="IPR035979">
    <property type="entry name" value="RBD_domain_sf"/>
</dbReference>
<dbReference type="Gene3D" id="3.30.70.330">
    <property type="match status" value="1"/>
</dbReference>
<organism evidence="3 5">
    <name type="scientific">Medicago truncatula</name>
    <name type="common">Barrel medic</name>
    <name type="synonym">Medicago tribuloides</name>
    <dbReference type="NCBI Taxonomy" id="3880"/>
    <lineage>
        <taxon>Eukaryota</taxon>
        <taxon>Viridiplantae</taxon>
        <taxon>Streptophyta</taxon>
        <taxon>Embryophyta</taxon>
        <taxon>Tracheophyta</taxon>
        <taxon>Spermatophyta</taxon>
        <taxon>Magnoliopsida</taxon>
        <taxon>eudicotyledons</taxon>
        <taxon>Gunneridae</taxon>
        <taxon>Pentapetalae</taxon>
        <taxon>rosids</taxon>
        <taxon>fabids</taxon>
        <taxon>Fabales</taxon>
        <taxon>Fabaceae</taxon>
        <taxon>Papilionoideae</taxon>
        <taxon>50 kb inversion clade</taxon>
        <taxon>NPAAA clade</taxon>
        <taxon>Hologalegina</taxon>
        <taxon>IRL clade</taxon>
        <taxon>Trifolieae</taxon>
        <taxon>Medicago</taxon>
    </lineage>
</organism>
<dbReference type="CDD" id="cd00590">
    <property type="entry name" value="RRM_SF"/>
    <property type="match status" value="1"/>
</dbReference>
<evidence type="ECO:0000313" key="3">
    <source>
        <dbReference type="EMBL" id="KEH29851.1"/>
    </source>
</evidence>
<dbReference type="EnsemblPlants" id="KEH29851">
    <property type="protein sequence ID" value="KEH29851"/>
    <property type="gene ID" value="MTR_4g052920"/>
</dbReference>
<dbReference type="Proteomes" id="UP000002051">
    <property type="component" value="Chromosome 4"/>
</dbReference>
<evidence type="ECO:0000259" key="2">
    <source>
        <dbReference type="PROSITE" id="PS50102"/>
    </source>
</evidence>
<keyword evidence="5" id="KW-1185">Reference proteome</keyword>
<dbReference type="InterPro" id="IPR000504">
    <property type="entry name" value="RRM_dom"/>
</dbReference>
<dbReference type="InterPro" id="IPR012677">
    <property type="entry name" value="Nucleotide-bd_a/b_plait_sf"/>
</dbReference>